<dbReference type="GO" id="GO:0010113">
    <property type="term" value="P:negative regulation of systemic acquired resistance"/>
    <property type="evidence" value="ECO:0007669"/>
    <property type="project" value="TreeGrafter"/>
</dbReference>
<dbReference type="AlphaFoldDB" id="A0AAD2AJ55"/>
<evidence type="ECO:0000313" key="2">
    <source>
        <dbReference type="Proteomes" id="UP000834106"/>
    </source>
</evidence>
<proteinExistence type="predicted"/>
<name>A0AAD2AJ55_9LAMI</name>
<dbReference type="PANTHER" id="PTHR37243">
    <property type="entry name" value="NEGATIVE REGULATOR OF SYSTEMIC ACQUIRED RESISTANCE SNI1"/>
    <property type="match status" value="1"/>
</dbReference>
<dbReference type="EMBL" id="OU503057">
    <property type="protein sequence ID" value="CAI9786480.1"/>
    <property type="molecule type" value="Genomic_DNA"/>
</dbReference>
<dbReference type="GO" id="GO:0030915">
    <property type="term" value="C:Smc5-Smc6 complex"/>
    <property type="evidence" value="ECO:0007669"/>
    <property type="project" value="InterPro"/>
</dbReference>
<dbReference type="PANTHER" id="PTHR37243:SF2">
    <property type="entry name" value="NEGATIVE REGULATOR OF SYSTEMIC ACQUIRED RESISTANCE SNI1"/>
    <property type="match status" value="1"/>
</dbReference>
<gene>
    <name evidence="1" type="ORF">FPE_LOCUS33910</name>
</gene>
<reference evidence="1" key="1">
    <citation type="submission" date="2023-05" db="EMBL/GenBank/DDBJ databases">
        <authorList>
            <person name="Huff M."/>
        </authorList>
    </citation>
    <scope>NUCLEOTIDE SEQUENCE</scope>
</reference>
<dbReference type="Proteomes" id="UP000834106">
    <property type="component" value="Chromosome 22"/>
</dbReference>
<keyword evidence="2" id="KW-1185">Reference proteome</keyword>
<accession>A0AAD2AJ55</accession>
<organism evidence="1 2">
    <name type="scientific">Fraxinus pennsylvanica</name>
    <dbReference type="NCBI Taxonomy" id="56036"/>
    <lineage>
        <taxon>Eukaryota</taxon>
        <taxon>Viridiplantae</taxon>
        <taxon>Streptophyta</taxon>
        <taxon>Embryophyta</taxon>
        <taxon>Tracheophyta</taxon>
        <taxon>Spermatophyta</taxon>
        <taxon>Magnoliopsida</taxon>
        <taxon>eudicotyledons</taxon>
        <taxon>Gunneridae</taxon>
        <taxon>Pentapetalae</taxon>
        <taxon>asterids</taxon>
        <taxon>lamiids</taxon>
        <taxon>Lamiales</taxon>
        <taxon>Oleaceae</taxon>
        <taxon>Oleeae</taxon>
        <taxon>Fraxinus</taxon>
    </lineage>
</organism>
<dbReference type="GO" id="GO:0005634">
    <property type="term" value="C:nucleus"/>
    <property type="evidence" value="ECO:0007669"/>
    <property type="project" value="InterPro"/>
</dbReference>
<evidence type="ECO:0000313" key="1">
    <source>
        <dbReference type="EMBL" id="CAI9786480.1"/>
    </source>
</evidence>
<sequence length="121" mass="13631">MMAQFLNSNSSLSCPPQLFPRVYLVKAEKSESSSSNDMSELVVVQENEKAVANKQLGGSFDSLSSHALIQEVVKASKERKSEVVEIKFLRNMLLLQYLIIILEGDFFPHNSAYRVKVFLCD</sequence>
<dbReference type="GO" id="GO:0045892">
    <property type="term" value="P:negative regulation of DNA-templated transcription"/>
    <property type="evidence" value="ECO:0007669"/>
    <property type="project" value="InterPro"/>
</dbReference>
<dbReference type="GO" id="GO:0006974">
    <property type="term" value="P:DNA damage response"/>
    <property type="evidence" value="ECO:0007669"/>
    <property type="project" value="InterPro"/>
</dbReference>
<dbReference type="GO" id="GO:0000976">
    <property type="term" value="F:transcription cis-regulatory region binding"/>
    <property type="evidence" value="ECO:0007669"/>
    <property type="project" value="TreeGrafter"/>
</dbReference>
<dbReference type="InterPro" id="IPR034561">
    <property type="entry name" value="SNI1"/>
</dbReference>
<protein>
    <submittedName>
        <fullName evidence="1">Uncharacterized protein</fullName>
    </submittedName>
</protein>